<organism evidence="1 2">
    <name type="scientific">Sphingomonas oligophenolica</name>
    <dbReference type="NCBI Taxonomy" id="301154"/>
    <lineage>
        <taxon>Bacteria</taxon>
        <taxon>Pseudomonadati</taxon>
        <taxon>Pseudomonadota</taxon>
        <taxon>Alphaproteobacteria</taxon>
        <taxon>Sphingomonadales</taxon>
        <taxon>Sphingomonadaceae</taxon>
        <taxon>Sphingomonas</taxon>
    </lineage>
</organism>
<evidence type="ECO:0000313" key="2">
    <source>
        <dbReference type="Proteomes" id="UP000318413"/>
    </source>
</evidence>
<dbReference type="Proteomes" id="UP000318413">
    <property type="component" value="Unassembled WGS sequence"/>
</dbReference>
<comment type="caution">
    <text evidence="1">The sequence shown here is derived from an EMBL/GenBank/DDBJ whole genome shotgun (WGS) entry which is preliminary data.</text>
</comment>
<evidence type="ECO:0008006" key="3">
    <source>
        <dbReference type="Google" id="ProtNLM"/>
    </source>
</evidence>
<dbReference type="AlphaFoldDB" id="A0A502CN62"/>
<keyword evidence="2" id="KW-1185">Reference proteome</keyword>
<name>A0A502CN62_9SPHN</name>
<proteinExistence type="predicted"/>
<sequence length="146" mass="15679">MTTPTAHDSPDSAASLPAFTPVASLKPRHDGWTEDRQRQFLAALALYGCVAKAARAVGMSAASAYALRKRAGADSFAAAWDEAIDQGRERAFEIAVDRAVNGISVPRFYRGRFVGTTHRFDHRTIMAALLPPKAPPVASPSAKLDE</sequence>
<accession>A0A502CN62</accession>
<protein>
    <recommendedName>
        <fullName evidence="3">LysR family transcriptional regulator</fullName>
    </recommendedName>
</protein>
<reference evidence="1 2" key="1">
    <citation type="journal article" date="2019" name="Environ. Microbiol.">
        <title>Species interactions and distinct microbial communities in high Arctic permafrost affected cryosols are associated with the CH4 and CO2 gas fluxes.</title>
        <authorList>
            <person name="Altshuler I."/>
            <person name="Hamel J."/>
            <person name="Turney S."/>
            <person name="Magnuson E."/>
            <person name="Levesque R."/>
            <person name="Greer C."/>
            <person name="Whyte L.G."/>
        </authorList>
    </citation>
    <scope>NUCLEOTIDE SEQUENCE [LARGE SCALE GENOMIC DNA]</scope>
    <source>
        <strain evidence="1 2">S5.1</strain>
    </source>
</reference>
<dbReference type="EMBL" id="RCZK01000004">
    <property type="protein sequence ID" value="TPG13121.1"/>
    <property type="molecule type" value="Genomic_DNA"/>
</dbReference>
<gene>
    <name evidence="1" type="ORF">EAH84_06870</name>
</gene>
<dbReference type="OrthoDB" id="7282816at2"/>
<evidence type="ECO:0000313" key="1">
    <source>
        <dbReference type="EMBL" id="TPG13121.1"/>
    </source>
</evidence>
<dbReference type="RefSeq" id="WP_140869735.1">
    <property type="nucleotide sequence ID" value="NZ_RCZK01000004.1"/>
</dbReference>